<evidence type="ECO:0000256" key="1">
    <source>
        <dbReference type="SAM" id="Coils"/>
    </source>
</evidence>
<evidence type="ECO:0000313" key="3">
    <source>
        <dbReference type="EMBL" id="KAF3953107.1"/>
    </source>
</evidence>
<feature type="compositionally biased region" description="Basic and acidic residues" evidence="2">
    <location>
        <begin position="225"/>
        <end position="239"/>
    </location>
</feature>
<gene>
    <name evidence="3" type="ORF">CMV_021419</name>
</gene>
<dbReference type="AlphaFoldDB" id="A0A8J4QJW4"/>
<dbReference type="OrthoDB" id="1725125at2759"/>
<keyword evidence="4" id="KW-1185">Reference proteome</keyword>
<sequence length="580" mass="67659">MRVTQIEELSLLLFSDFSLKFSTHSPLLTDRLSLRETEETKMKRKKWSELEEQTLLTKYSELRNSGALAKLKTREKKFKPVADHVNTIHHLQDPATYPFKWSWRDVSIKVQNMRHQYLGVKQKIRLSNDEFNWKDGENHWVNFFKYKEVFGDVELDVKSKRLCENNDSDVHVFGDCGDLGFGIDCEDEEDGEGEDEDEEDEDEGEDEDVDDDDDEEEEDEEENEENLRSEGEFEGERQNGEVGFAGVKKLKMGFGGNERLRLMGSKVLDLRDVMVKKEERKREREFQGEKEEVEREENRREAHWRAVKRRYDREEGLENRELELEERELMWAKREVERRLRLEREFDEERRERMRMEEEREEKEMEWKERMLGLQIEHEKQMMQMQAEACQNQMQVLGVLARLVCQFFGSASDGLGGALGGLPPHVLHNLQHPGGLGDNGKPDANSPSEFIIIALAPYCLDKELLGLVSQKLNPCKFVVVILQISPAEGTTKQDFLFAPCLKSTESEWWFIDTTEITNSSPMICPAHTKLLHRGILLGVVPRFWVEVLNSRSRGYKEALGTIKPILDTPFLKTMARNCTD</sequence>
<feature type="compositionally biased region" description="Acidic residues" evidence="2">
    <location>
        <begin position="184"/>
        <end position="224"/>
    </location>
</feature>
<evidence type="ECO:0000313" key="4">
    <source>
        <dbReference type="Proteomes" id="UP000737018"/>
    </source>
</evidence>
<proteinExistence type="predicted"/>
<dbReference type="PANTHER" id="PTHR37076:SF3">
    <property type="entry name" value="STRESS RESPONSE PROTEIN NST1-LIKE"/>
    <property type="match status" value="1"/>
</dbReference>
<feature type="coiled-coil region" evidence="1">
    <location>
        <begin position="276"/>
        <end position="366"/>
    </location>
</feature>
<accession>A0A8J4QJW4</accession>
<dbReference type="PANTHER" id="PTHR37076">
    <property type="entry name" value="HISTONE-LYSINE N-METHYLTRANSFERASE, H3 LYSINE-79 SPECIFIC-LIKE-RELATED"/>
    <property type="match status" value="1"/>
</dbReference>
<dbReference type="EMBL" id="JRKL02004222">
    <property type="protein sequence ID" value="KAF3953107.1"/>
    <property type="molecule type" value="Genomic_DNA"/>
</dbReference>
<keyword evidence="1" id="KW-0175">Coiled coil</keyword>
<feature type="region of interest" description="Disordered" evidence="2">
    <location>
        <begin position="184"/>
        <end position="241"/>
    </location>
</feature>
<dbReference type="Proteomes" id="UP000737018">
    <property type="component" value="Unassembled WGS sequence"/>
</dbReference>
<comment type="caution">
    <text evidence="3">The sequence shown here is derived from an EMBL/GenBank/DDBJ whole genome shotgun (WGS) entry which is preliminary data.</text>
</comment>
<organism evidence="3 4">
    <name type="scientific">Castanea mollissima</name>
    <name type="common">Chinese chestnut</name>
    <dbReference type="NCBI Taxonomy" id="60419"/>
    <lineage>
        <taxon>Eukaryota</taxon>
        <taxon>Viridiplantae</taxon>
        <taxon>Streptophyta</taxon>
        <taxon>Embryophyta</taxon>
        <taxon>Tracheophyta</taxon>
        <taxon>Spermatophyta</taxon>
        <taxon>Magnoliopsida</taxon>
        <taxon>eudicotyledons</taxon>
        <taxon>Gunneridae</taxon>
        <taxon>Pentapetalae</taxon>
        <taxon>rosids</taxon>
        <taxon>fabids</taxon>
        <taxon>Fagales</taxon>
        <taxon>Fagaceae</taxon>
        <taxon>Castanea</taxon>
    </lineage>
</organism>
<reference evidence="3" key="1">
    <citation type="submission" date="2020-03" db="EMBL/GenBank/DDBJ databases">
        <title>Castanea mollissima Vanexum genome sequencing.</title>
        <authorList>
            <person name="Staton M."/>
        </authorList>
    </citation>
    <scope>NUCLEOTIDE SEQUENCE</scope>
    <source>
        <tissue evidence="3">Leaf</tissue>
    </source>
</reference>
<name>A0A8J4QJW4_9ROSI</name>
<protein>
    <submittedName>
        <fullName evidence="3">Uncharacterized protein</fullName>
    </submittedName>
</protein>
<evidence type="ECO:0000256" key="2">
    <source>
        <dbReference type="SAM" id="MobiDB-lite"/>
    </source>
</evidence>